<dbReference type="VEuPathDB" id="FungiDB:PV06_06926"/>
<dbReference type="Pfam" id="PF08240">
    <property type="entry name" value="ADH_N"/>
    <property type="match status" value="1"/>
</dbReference>
<evidence type="ECO:0000256" key="2">
    <source>
        <dbReference type="ARBA" id="ARBA00008072"/>
    </source>
</evidence>
<dbReference type="SUPFAM" id="SSF50129">
    <property type="entry name" value="GroES-like"/>
    <property type="match status" value="1"/>
</dbReference>
<dbReference type="EMBL" id="KN847337">
    <property type="protein sequence ID" value="KIW41359.1"/>
    <property type="molecule type" value="Genomic_DNA"/>
</dbReference>
<dbReference type="FunFam" id="3.40.50.720:FF:000039">
    <property type="entry name" value="Alcohol dehydrogenase AdhP"/>
    <property type="match status" value="1"/>
</dbReference>
<feature type="domain" description="Enoyl reductase (ER)" evidence="8">
    <location>
        <begin position="22"/>
        <end position="367"/>
    </location>
</feature>
<dbReference type="InterPro" id="IPR002328">
    <property type="entry name" value="ADH_Zn_CS"/>
</dbReference>
<dbReference type="RefSeq" id="XP_016261575.1">
    <property type="nucleotide sequence ID" value="XM_016408095.1"/>
</dbReference>
<dbReference type="PANTHER" id="PTHR42940:SF5">
    <property type="entry name" value="ALCOHOL DEHYDROGENASE 2"/>
    <property type="match status" value="1"/>
</dbReference>
<comment type="cofactor">
    <cofactor evidence="1 7">
        <name>Zn(2+)</name>
        <dbReference type="ChEBI" id="CHEBI:29105"/>
    </cofactor>
</comment>
<evidence type="ECO:0000256" key="6">
    <source>
        <dbReference type="ARBA" id="ARBA00023027"/>
    </source>
</evidence>
<dbReference type="InterPro" id="IPR011032">
    <property type="entry name" value="GroES-like_sf"/>
</dbReference>
<dbReference type="HOGENOM" id="CLU_026673_20_1_1"/>
<name>A0A0D2E0M5_9EURO</name>
<dbReference type="SUPFAM" id="SSF51735">
    <property type="entry name" value="NAD(P)-binding Rossmann-fold domains"/>
    <property type="match status" value="1"/>
</dbReference>
<protein>
    <recommendedName>
        <fullName evidence="8">Enoyl reductase (ER) domain-containing protein</fullName>
    </recommendedName>
</protein>
<comment type="similarity">
    <text evidence="2 7">Belongs to the zinc-containing alcohol dehydrogenase family.</text>
</comment>
<dbReference type="CDD" id="cd08297">
    <property type="entry name" value="CAD3"/>
    <property type="match status" value="1"/>
</dbReference>
<reference evidence="9 10" key="1">
    <citation type="submission" date="2015-01" db="EMBL/GenBank/DDBJ databases">
        <title>The Genome Sequence of Exophiala oligosperma CBS72588.</title>
        <authorList>
            <consortium name="The Broad Institute Genomics Platform"/>
            <person name="Cuomo C."/>
            <person name="de Hoog S."/>
            <person name="Gorbushina A."/>
            <person name="Stielow B."/>
            <person name="Teixiera M."/>
            <person name="Abouelleil A."/>
            <person name="Chapman S.B."/>
            <person name="Priest M."/>
            <person name="Young S.K."/>
            <person name="Wortman J."/>
            <person name="Nusbaum C."/>
            <person name="Birren B."/>
        </authorList>
    </citation>
    <scope>NUCLEOTIDE SEQUENCE [LARGE SCALE GENOMIC DNA]</scope>
    <source>
        <strain evidence="9 10">CBS 72588</strain>
    </source>
</reference>
<dbReference type="OrthoDB" id="1879366at2759"/>
<proteinExistence type="inferred from homology"/>
<keyword evidence="10" id="KW-1185">Reference proteome</keyword>
<dbReference type="InterPro" id="IPR013149">
    <property type="entry name" value="ADH-like_C"/>
</dbReference>
<gene>
    <name evidence="9" type="ORF">PV06_06926</name>
</gene>
<accession>A0A0D2E0M5</accession>
<dbReference type="InterPro" id="IPR013154">
    <property type="entry name" value="ADH-like_N"/>
</dbReference>
<evidence type="ECO:0000256" key="7">
    <source>
        <dbReference type="RuleBase" id="RU361277"/>
    </source>
</evidence>
<dbReference type="STRING" id="215243.A0A0D2E0M5"/>
<keyword evidence="4 7" id="KW-0862">Zinc</keyword>
<keyword evidence="6" id="KW-0520">NAD</keyword>
<sequence>MVPLDIPSHHEAAVYDEPGKISTKLETVETPRPNVGEVLVRLTHSGVCASDMAVMTMGWKHLVRPTPKGQVGGHEGVGVVVALGSDADSPGLEVGQRVGIKWLASVCGNCEACLSGADSCCTAKKISGYHVPGTFQQYALAPAQYVTPIPDGLASEQAAPLLCGGLTVYSALRKSGAHPGDWVVVPGAGGGLGHLCVQMGRAMGFRMIGIDSGTKKSLVKDECGAEGFVDLGDYNNNDGDDGGAMKMIEDVKLMTGGPGAKAVIVCAASNAAYAQGLRMLKFRGTLVCVGVPEGERVPIESADPGSIAGRELRIVGSAVGTRKDAIDVMELASRGIVKTHVEIFGMEQLTTVFQKMHAQQLQGRAVISLEG</sequence>
<dbReference type="InterPro" id="IPR036291">
    <property type="entry name" value="NAD(P)-bd_dom_sf"/>
</dbReference>
<dbReference type="GO" id="GO:0004022">
    <property type="term" value="F:alcohol dehydrogenase (NAD+) activity"/>
    <property type="evidence" value="ECO:0007669"/>
    <property type="project" value="TreeGrafter"/>
</dbReference>
<evidence type="ECO:0000256" key="1">
    <source>
        <dbReference type="ARBA" id="ARBA00001947"/>
    </source>
</evidence>
<dbReference type="Gene3D" id="3.90.180.10">
    <property type="entry name" value="Medium-chain alcohol dehydrogenases, catalytic domain"/>
    <property type="match status" value="1"/>
</dbReference>
<dbReference type="GO" id="GO:0005737">
    <property type="term" value="C:cytoplasm"/>
    <property type="evidence" value="ECO:0007669"/>
    <property type="project" value="TreeGrafter"/>
</dbReference>
<dbReference type="SMART" id="SM00829">
    <property type="entry name" value="PKS_ER"/>
    <property type="match status" value="1"/>
</dbReference>
<evidence type="ECO:0000256" key="5">
    <source>
        <dbReference type="ARBA" id="ARBA00023002"/>
    </source>
</evidence>
<dbReference type="GO" id="GO:0008270">
    <property type="term" value="F:zinc ion binding"/>
    <property type="evidence" value="ECO:0007669"/>
    <property type="project" value="InterPro"/>
</dbReference>
<dbReference type="InterPro" id="IPR020843">
    <property type="entry name" value="ER"/>
</dbReference>
<evidence type="ECO:0000256" key="4">
    <source>
        <dbReference type="ARBA" id="ARBA00022833"/>
    </source>
</evidence>
<dbReference type="Proteomes" id="UP000053342">
    <property type="component" value="Unassembled WGS sequence"/>
</dbReference>
<evidence type="ECO:0000259" key="8">
    <source>
        <dbReference type="SMART" id="SM00829"/>
    </source>
</evidence>
<dbReference type="GeneID" id="27359000"/>
<dbReference type="Pfam" id="PF00107">
    <property type="entry name" value="ADH_zinc_N"/>
    <property type="match status" value="1"/>
</dbReference>
<keyword evidence="3 7" id="KW-0479">Metal-binding</keyword>
<evidence type="ECO:0000256" key="3">
    <source>
        <dbReference type="ARBA" id="ARBA00022723"/>
    </source>
</evidence>
<dbReference type="PROSITE" id="PS00059">
    <property type="entry name" value="ADH_ZINC"/>
    <property type="match status" value="1"/>
</dbReference>
<dbReference type="AlphaFoldDB" id="A0A0D2E0M5"/>
<dbReference type="Gene3D" id="3.40.50.720">
    <property type="entry name" value="NAD(P)-binding Rossmann-like Domain"/>
    <property type="match status" value="1"/>
</dbReference>
<evidence type="ECO:0000313" key="10">
    <source>
        <dbReference type="Proteomes" id="UP000053342"/>
    </source>
</evidence>
<dbReference type="PANTHER" id="PTHR42940">
    <property type="entry name" value="ALCOHOL DEHYDROGENASE 1-RELATED"/>
    <property type="match status" value="1"/>
</dbReference>
<keyword evidence="5" id="KW-0560">Oxidoreductase</keyword>
<evidence type="ECO:0000313" key="9">
    <source>
        <dbReference type="EMBL" id="KIW41359.1"/>
    </source>
</evidence>
<organism evidence="9 10">
    <name type="scientific">Exophiala oligosperma</name>
    <dbReference type="NCBI Taxonomy" id="215243"/>
    <lineage>
        <taxon>Eukaryota</taxon>
        <taxon>Fungi</taxon>
        <taxon>Dikarya</taxon>
        <taxon>Ascomycota</taxon>
        <taxon>Pezizomycotina</taxon>
        <taxon>Eurotiomycetes</taxon>
        <taxon>Chaetothyriomycetidae</taxon>
        <taxon>Chaetothyriales</taxon>
        <taxon>Herpotrichiellaceae</taxon>
        <taxon>Exophiala</taxon>
    </lineage>
</organism>